<feature type="domain" description="OTU" evidence="2">
    <location>
        <begin position="18"/>
        <end position="172"/>
    </location>
</feature>
<feature type="region of interest" description="Disordered" evidence="1">
    <location>
        <begin position="349"/>
        <end position="451"/>
    </location>
</feature>
<dbReference type="EMBL" id="KV744855">
    <property type="protein sequence ID" value="OCK83678.1"/>
    <property type="molecule type" value="Genomic_DNA"/>
</dbReference>
<feature type="compositionally biased region" description="Basic and acidic residues" evidence="1">
    <location>
        <begin position="417"/>
        <end position="435"/>
    </location>
</feature>
<accession>A0A8E2EH03</accession>
<dbReference type="OrthoDB" id="409956at2759"/>
<evidence type="ECO:0000256" key="1">
    <source>
        <dbReference type="SAM" id="MobiDB-lite"/>
    </source>
</evidence>
<dbReference type="Proteomes" id="UP000250266">
    <property type="component" value="Unassembled WGS sequence"/>
</dbReference>
<evidence type="ECO:0000313" key="4">
    <source>
        <dbReference type="Proteomes" id="UP000250266"/>
    </source>
</evidence>
<dbReference type="CDD" id="cd22756">
    <property type="entry name" value="OTU_OTUD3-like"/>
    <property type="match status" value="1"/>
</dbReference>
<sequence length="458" mass="50842">MRSARSATEFPMLEGLGLYASQIQGDGNCLFRALSDQLYGNQNEAKAIRADVVQHMRDNSYHYKSFIHVGGERRAPKRKTAGALPTVDSTLPTDEDIDRAFNNRLATMAKGGVWGGDVEIAAFCAAYNVDVKVYKHEIAYQLQPFNQPSNEDRPMVHIAHHAWEHYSSIRNLKGPHTGMPNIAIQPLSPEEEQRRREKLARTSCVQQWMVDSVTTSLPHLADTQAIMKAIQDARGDVNTAVSKLLDAERSSPSTQGSSSIEREPDSDDEELGGPKKRQDRRLSKASKAVIRMNMHRRREMLLKATAQNGSQESLTSIGTHSVVPRGTTVIEIPNSDDEWHYESSYKGEYNLSSSASSSGNESPQQKIPTRVKINFNPSKSESRSFGKTKQNQTGPQQRRGPSAREKKDIKKKAQKTARKERAIAEAKSTASDKQELPAITNSKKPASGLDSGFRVLCI</sequence>
<dbReference type="Pfam" id="PF02338">
    <property type="entry name" value="OTU"/>
    <property type="match status" value="1"/>
</dbReference>
<feature type="region of interest" description="Disordered" evidence="1">
    <location>
        <begin position="245"/>
        <end position="293"/>
    </location>
</feature>
<dbReference type="InterPro" id="IPR003323">
    <property type="entry name" value="OTU_dom"/>
</dbReference>
<evidence type="ECO:0000313" key="3">
    <source>
        <dbReference type="EMBL" id="OCK83678.1"/>
    </source>
</evidence>
<dbReference type="PROSITE" id="PS50802">
    <property type="entry name" value="OTU"/>
    <property type="match status" value="1"/>
</dbReference>
<dbReference type="InterPro" id="IPR038765">
    <property type="entry name" value="Papain-like_cys_pep_sf"/>
</dbReference>
<proteinExistence type="predicted"/>
<name>A0A8E2EH03_9PEZI</name>
<dbReference type="SUPFAM" id="SSF54001">
    <property type="entry name" value="Cysteine proteinases"/>
    <property type="match status" value="1"/>
</dbReference>
<dbReference type="Gene3D" id="3.90.70.80">
    <property type="match status" value="1"/>
</dbReference>
<dbReference type="GO" id="GO:0016579">
    <property type="term" value="P:protein deubiquitination"/>
    <property type="evidence" value="ECO:0007669"/>
    <property type="project" value="TreeGrafter"/>
</dbReference>
<reference evidence="3 4" key="1">
    <citation type="journal article" date="2016" name="Nat. Commun.">
        <title>Ectomycorrhizal ecology is imprinted in the genome of the dominant symbiotic fungus Cenococcum geophilum.</title>
        <authorList>
            <consortium name="DOE Joint Genome Institute"/>
            <person name="Peter M."/>
            <person name="Kohler A."/>
            <person name="Ohm R.A."/>
            <person name="Kuo A."/>
            <person name="Krutzmann J."/>
            <person name="Morin E."/>
            <person name="Arend M."/>
            <person name="Barry K.W."/>
            <person name="Binder M."/>
            <person name="Choi C."/>
            <person name="Clum A."/>
            <person name="Copeland A."/>
            <person name="Grisel N."/>
            <person name="Haridas S."/>
            <person name="Kipfer T."/>
            <person name="LaButti K."/>
            <person name="Lindquist E."/>
            <person name="Lipzen A."/>
            <person name="Maire R."/>
            <person name="Meier B."/>
            <person name="Mihaltcheva S."/>
            <person name="Molinier V."/>
            <person name="Murat C."/>
            <person name="Poggeler S."/>
            <person name="Quandt C.A."/>
            <person name="Sperisen C."/>
            <person name="Tritt A."/>
            <person name="Tisserant E."/>
            <person name="Crous P.W."/>
            <person name="Henrissat B."/>
            <person name="Nehls U."/>
            <person name="Egli S."/>
            <person name="Spatafora J.W."/>
            <person name="Grigoriev I.V."/>
            <person name="Martin F.M."/>
        </authorList>
    </citation>
    <scope>NUCLEOTIDE SEQUENCE [LARGE SCALE GENOMIC DNA]</scope>
    <source>
        <strain evidence="3 4">CBS 459.81</strain>
    </source>
</reference>
<feature type="compositionally biased region" description="Polar residues" evidence="1">
    <location>
        <begin position="375"/>
        <end position="396"/>
    </location>
</feature>
<dbReference type="PANTHER" id="PTHR12419">
    <property type="entry name" value="OTU DOMAIN CONTAINING PROTEIN"/>
    <property type="match status" value="1"/>
</dbReference>
<protein>
    <submittedName>
        <fullName evidence="3">OTU-domain-containing protein</fullName>
    </submittedName>
</protein>
<dbReference type="GO" id="GO:0004843">
    <property type="term" value="F:cysteine-type deubiquitinase activity"/>
    <property type="evidence" value="ECO:0007669"/>
    <property type="project" value="TreeGrafter"/>
</dbReference>
<dbReference type="AlphaFoldDB" id="A0A8E2EH03"/>
<dbReference type="PANTHER" id="PTHR12419:SF7">
    <property type="entry name" value="OTU DOMAIN-CONTAINING PROTEIN 3"/>
    <property type="match status" value="1"/>
</dbReference>
<gene>
    <name evidence="3" type="ORF">K432DRAFT_414523</name>
</gene>
<evidence type="ECO:0000259" key="2">
    <source>
        <dbReference type="PROSITE" id="PS50802"/>
    </source>
</evidence>
<keyword evidence="4" id="KW-1185">Reference proteome</keyword>
<feature type="compositionally biased region" description="Polar residues" evidence="1">
    <location>
        <begin position="250"/>
        <end position="259"/>
    </location>
</feature>
<dbReference type="InterPro" id="IPR050704">
    <property type="entry name" value="Peptidase_C85-like"/>
</dbReference>
<organism evidence="3 4">
    <name type="scientific">Lepidopterella palustris CBS 459.81</name>
    <dbReference type="NCBI Taxonomy" id="1314670"/>
    <lineage>
        <taxon>Eukaryota</taxon>
        <taxon>Fungi</taxon>
        <taxon>Dikarya</taxon>
        <taxon>Ascomycota</taxon>
        <taxon>Pezizomycotina</taxon>
        <taxon>Dothideomycetes</taxon>
        <taxon>Pleosporomycetidae</taxon>
        <taxon>Mytilinidiales</taxon>
        <taxon>Argynnaceae</taxon>
        <taxon>Lepidopterella</taxon>
    </lineage>
</organism>